<name>A0ABS5H056_9BURK</name>
<evidence type="ECO:0000313" key="2">
    <source>
        <dbReference type="Proteomes" id="UP000682982"/>
    </source>
</evidence>
<protein>
    <submittedName>
        <fullName evidence="1">Uncharacterized protein</fullName>
    </submittedName>
</protein>
<sequence length="84" mass="9256">MQIDIYQSVAQPKKHLSVAANTDIKLLNLEDPDYADVRLIQRGFDTLGLVKPVALDITAAIAGIESEGYYLHSADIEIGWVQQS</sequence>
<reference evidence="1 2" key="1">
    <citation type="submission" date="2021-04" db="EMBL/GenBank/DDBJ databases">
        <title>novel species isolated from subtropical streams in China.</title>
        <authorList>
            <person name="Lu H."/>
        </authorList>
    </citation>
    <scope>NUCLEOTIDE SEQUENCE [LARGE SCALE GENOMIC DNA]</scope>
    <source>
        <strain evidence="1 2">FT147W</strain>
    </source>
</reference>
<proteinExistence type="predicted"/>
<accession>A0ABS5H056</accession>
<evidence type="ECO:0000313" key="1">
    <source>
        <dbReference type="EMBL" id="MBR7791988.1"/>
    </source>
</evidence>
<dbReference type="RefSeq" id="WP_212678100.1">
    <property type="nucleotide sequence ID" value="NZ_JAGSPK010000002.1"/>
</dbReference>
<gene>
    <name evidence="1" type="ORF">KDM87_05205</name>
</gene>
<comment type="caution">
    <text evidence="1">The sequence shown here is derived from an EMBL/GenBank/DDBJ whole genome shotgun (WGS) entry which is preliminary data.</text>
</comment>
<dbReference type="EMBL" id="JAGSPK010000002">
    <property type="protein sequence ID" value="MBR7791988.1"/>
    <property type="molecule type" value="Genomic_DNA"/>
</dbReference>
<keyword evidence="2" id="KW-1185">Reference proteome</keyword>
<dbReference type="Proteomes" id="UP000682982">
    <property type="component" value="Unassembled WGS sequence"/>
</dbReference>
<organism evidence="1 2">
    <name type="scientific">Undibacterium rivi</name>
    <dbReference type="NCBI Taxonomy" id="2828729"/>
    <lineage>
        <taxon>Bacteria</taxon>
        <taxon>Pseudomonadati</taxon>
        <taxon>Pseudomonadota</taxon>
        <taxon>Betaproteobacteria</taxon>
        <taxon>Burkholderiales</taxon>
        <taxon>Oxalobacteraceae</taxon>
        <taxon>Undibacterium</taxon>
    </lineage>
</organism>